<organism evidence="1 2">
    <name type="scientific">Sphingobacterium gobiense</name>
    <dbReference type="NCBI Taxonomy" id="1382456"/>
    <lineage>
        <taxon>Bacteria</taxon>
        <taxon>Pseudomonadati</taxon>
        <taxon>Bacteroidota</taxon>
        <taxon>Sphingobacteriia</taxon>
        <taxon>Sphingobacteriales</taxon>
        <taxon>Sphingobacteriaceae</taxon>
        <taxon>Sphingobacterium</taxon>
    </lineage>
</organism>
<dbReference type="Proteomes" id="UP000238642">
    <property type="component" value="Unassembled WGS sequence"/>
</dbReference>
<comment type="caution">
    <text evidence="1">The sequence shown here is derived from an EMBL/GenBank/DDBJ whole genome shotgun (WGS) entry which is preliminary data.</text>
</comment>
<dbReference type="AlphaFoldDB" id="A0A2S9JSL5"/>
<dbReference type="RefSeq" id="WP_105722858.1">
    <property type="nucleotide sequence ID" value="NZ_PVBS01000001.1"/>
</dbReference>
<protein>
    <submittedName>
        <fullName evidence="1">Uncharacterized protein</fullName>
    </submittedName>
</protein>
<proteinExistence type="predicted"/>
<dbReference type="OrthoDB" id="710907at2"/>
<evidence type="ECO:0000313" key="2">
    <source>
        <dbReference type="Proteomes" id="UP000238642"/>
    </source>
</evidence>
<keyword evidence="2" id="KW-1185">Reference proteome</keyword>
<sequence>MEEKLPGRPIRIIKSVEDKNLGVFFEELYKTCLDDGEAVLVLKKIERAFVADPNYELLHNVKEHASVSFRNIHTQQEVRFFPED</sequence>
<gene>
    <name evidence="1" type="ORF">C5749_02965</name>
</gene>
<reference evidence="1 2" key="1">
    <citation type="submission" date="2018-02" db="EMBL/GenBank/DDBJ databases">
        <title>The draft genome of Sphingobacterium gobiense H7.</title>
        <authorList>
            <person name="Li L."/>
            <person name="Liu L."/>
            <person name="Zhang X."/>
            <person name="Wang T."/>
            <person name="Liang L."/>
        </authorList>
    </citation>
    <scope>NUCLEOTIDE SEQUENCE [LARGE SCALE GENOMIC DNA]</scope>
    <source>
        <strain evidence="1 2">ACCC 05757</strain>
    </source>
</reference>
<name>A0A2S9JSL5_9SPHI</name>
<dbReference type="EMBL" id="PVBS01000001">
    <property type="protein sequence ID" value="PRD56243.1"/>
    <property type="molecule type" value="Genomic_DNA"/>
</dbReference>
<accession>A0A2S9JSL5</accession>
<evidence type="ECO:0000313" key="1">
    <source>
        <dbReference type="EMBL" id="PRD56243.1"/>
    </source>
</evidence>